<evidence type="ECO:0008006" key="3">
    <source>
        <dbReference type="Google" id="ProtNLM"/>
    </source>
</evidence>
<keyword evidence="2" id="KW-1185">Reference proteome</keyword>
<gene>
    <name evidence="1" type="ORF">QUV96_06820</name>
</gene>
<accession>A0ABT7UEL3</accession>
<proteinExistence type="predicted"/>
<reference evidence="1 2" key="3">
    <citation type="submission" date="2023-06" db="EMBL/GenBank/DDBJ databases">
        <authorList>
            <person name="Zeman M."/>
            <person name="Kubasova T."/>
            <person name="Jahodarova E."/>
            <person name="Nykrynova M."/>
            <person name="Rychlik I."/>
        </authorList>
    </citation>
    <scope>NUCLEOTIDE SEQUENCE [LARGE SCALE GENOMIC DNA]</scope>
    <source>
        <strain evidence="1 2">ET39</strain>
    </source>
</reference>
<protein>
    <recommendedName>
        <fullName evidence="3">DUF4367 domain-containing protein</fullName>
    </recommendedName>
</protein>
<organism evidence="1 2">
    <name type="scientific">Amedibacillus dolichus</name>
    <dbReference type="NCBI Taxonomy" id="31971"/>
    <lineage>
        <taxon>Bacteria</taxon>
        <taxon>Bacillati</taxon>
        <taxon>Bacillota</taxon>
        <taxon>Erysipelotrichia</taxon>
        <taxon>Erysipelotrichales</taxon>
        <taxon>Erysipelotrichaceae</taxon>
        <taxon>Amedibacillus</taxon>
    </lineage>
</organism>
<dbReference type="RefSeq" id="WP_289607804.1">
    <property type="nucleotide sequence ID" value="NZ_JAUDCG010000026.1"/>
</dbReference>
<evidence type="ECO:0000313" key="2">
    <source>
        <dbReference type="Proteomes" id="UP001529340"/>
    </source>
</evidence>
<dbReference type="Proteomes" id="UP001529340">
    <property type="component" value="Unassembled WGS sequence"/>
</dbReference>
<name>A0ABT7UEL3_9FIRM</name>
<comment type="caution">
    <text evidence="1">The sequence shown here is derived from an EMBL/GenBank/DDBJ whole genome shotgun (WGS) entry which is preliminary data.</text>
</comment>
<dbReference type="EMBL" id="JAUDCG010000026">
    <property type="protein sequence ID" value="MDM8157345.1"/>
    <property type="molecule type" value="Genomic_DNA"/>
</dbReference>
<reference evidence="2" key="2">
    <citation type="submission" date="2023-06" db="EMBL/GenBank/DDBJ databases">
        <title>Identification and characterization of horizontal gene transfer across gut microbiota members of farm animals based on homology search.</title>
        <authorList>
            <person name="Zeman M."/>
            <person name="Kubasova T."/>
            <person name="Jahodarova E."/>
            <person name="Nykrynova M."/>
            <person name="Rychlik I."/>
        </authorList>
    </citation>
    <scope>NUCLEOTIDE SEQUENCE [LARGE SCALE GENOMIC DNA]</scope>
    <source>
        <strain evidence="2">ET39</strain>
    </source>
</reference>
<sequence length="161" mass="18596">MGLFSKFVKGPQPDMEKSEANAKKMRQLFDQAVTDGDHYRLIFGYTEDVSRFNFGLVHGSKTKIGNLIVGWREDTNTIAILPSVPDLSQCGEVTFYAHDQILKAYRSKYPTDAFVIYSDRRNYISINAYEWLDDESLYIYVSQPEELAAFTEFFNSQFVKK</sequence>
<evidence type="ECO:0000313" key="1">
    <source>
        <dbReference type="EMBL" id="MDM8157345.1"/>
    </source>
</evidence>
<reference evidence="1 2" key="1">
    <citation type="submission" date="2023-06" db="EMBL/GenBank/DDBJ databases">
        <title>Identification and characterization of horizontal gene transfer across gut microbiota members of farm animals based on homology search.</title>
        <authorList>
            <person name="Schwarzerova J."/>
            <person name="Nykrynova M."/>
            <person name="Jureckova K."/>
            <person name="Cejkova D."/>
            <person name="Rychlik I."/>
        </authorList>
    </citation>
    <scope>NUCLEOTIDE SEQUENCE [LARGE SCALE GENOMIC DNA]</scope>
    <source>
        <strain evidence="1 2">ET39</strain>
    </source>
</reference>